<dbReference type="InterPro" id="IPR039900">
    <property type="entry name" value="Pat1-like"/>
</dbReference>
<dbReference type="GO" id="GO:0000932">
    <property type="term" value="C:P-body"/>
    <property type="evidence" value="ECO:0007669"/>
    <property type="project" value="UniProtKB-SubCell"/>
</dbReference>
<dbReference type="AlphaFoldDB" id="A0A6A6VML0"/>
<comment type="subcellular location">
    <subcellularLocation>
        <location evidence="2">Cytoplasm</location>
        <location evidence="2">P-body</location>
    </subcellularLocation>
    <subcellularLocation>
        <location evidence="1">Nucleus</location>
    </subcellularLocation>
</comment>
<evidence type="ECO:0000256" key="1">
    <source>
        <dbReference type="ARBA" id="ARBA00004123"/>
    </source>
</evidence>
<proteinExistence type="inferred from homology"/>
<evidence type="ECO:0000256" key="6">
    <source>
        <dbReference type="ARBA" id="ARBA00023242"/>
    </source>
</evidence>
<sequence>MSFFGFDTTLPRDQGHPNRGPGFTHPQDPFASLSKGGGLEDEAIDFEDTYDGLGDQLDDADDALNDDTFGGGPATQQSVGRDFDFAGNTSKISNTLQEEQMLFEARARHRPAARQPVKPARTGYESYKDPNYIPQLEVRADIWGIQPKGPAHNQQPEQRQAQPTQAPARKMLSVEEVEAMMRAQASSHASAPPQMQPVHNQPPPHMPVQHPHQLPPQPLPYRGMPGQQGVQILQRPQHQGVQPVPAPQQHGFHAELPGHPAHTQAPQQPSAVPRPVPEVQAQPQRAVPPHLAAQGPPPHPRQISPSPHRLAGPGQPMAQSGVSQRGSAPGDSRGTSFQGMVITHPDQLLQLSEEQRAAFLEEDAKRAKRNHKIALLAKDNGLMTPQDKNFITRIQLQQLMSATGNVEDAGPDAALAEDFYYHVFSQIRGAHRQTPNQPANQFAQTYLFQTNSRYGGRRNARGGDNHIQRMEQQVQRAVEAAKAKPKAKQLVVEGSLGKISFSNSKTPRPLLHIKRQTTDKHGKQHKPSVADRKEVLRNIEAAYISLMRMEDHMRVEPPPPNQESSPEAIQQHMEWRSKLDALHDQLWQDVKIMEPLNLQSSTPHPFIAMLSHPKGKKLIPRLFHLITEEERLTVVTMIVYHLDRLPVVAHAVGVPDEPVSPAIRQEVDLFSHTVIGPVFTHLQESPLDVIVGLLGLICDRTNLFVVARSEIGIKLLSMLVARAELIKGSTPEMKPGLWESWMELYNRLFDAVEPVLPYLFPASVNEQNDHHVWGFLAAMGAGASPEQQQRLVIGVKDRVMDTVALSKTLPAEMAATRLANVNLFMRAIGLDVDLLG</sequence>
<dbReference type="GO" id="GO:0005634">
    <property type="term" value="C:nucleus"/>
    <property type="evidence" value="ECO:0007669"/>
    <property type="project" value="UniProtKB-SubCell"/>
</dbReference>
<evidence type="ECO:0000256" key="2">
    <source>
        <dbReference type="ARBA" id="ARBA00004201"/>
    </source>
</evidence>
<dbReference type="Pfam" id="PF09770">
    <property type="entry name" value="PAT1"/>
    <property type="match status" value="1"/>
</dbReference>
<dbReference type="GO" id="GO:0033962">
    <property type="term" value="P:P-body assembly"/>
    <property type="evidence" value="ECO:0007669"/>
    <property type="project" value="TreeGrafter"/>
</dbReference>
<name>A0A6A6VML0_9PLEO</name>
<feature type="compositionally biased region" description="Low complexity" evidence="7">
    <location>
        <begin position="183"/>
        <end position="199"/>
    </location>
</feature>
<dbReference type="InterPro" id="IPR019167">
    <property type="entry name" value="PAT1_dom"/>
</dbReference>
<dbReference type="PANTHER" id="PTHR21551">
    <property type="entry name" value="TOPOISOMERASE II-ASSOCIATED PROTEIN PAT1"/>
    <property type="match status" value="1"/>
</dbReference>
<evidence type="ECO:0000256" key="5">
    <source>
        <dbReference type="ARBA" id="ARBA00022884"/>
    </source>
</evidence>
<dbReference type="GO" id="GO:0003723">
    <property type="term" value="F:RNA binding"/>
    <property type="evidence" value="ECO:0007669"/>
    <property type="project" value="UniProtKB-KW"/>
</dbReference>
<evidence type="ECO:0000256" key="3">
    <source>
        <dbReference type="ARBA" id="ARBA00009138"/>
    </source>
</evidence>
<keyword evidence="4" id="KW-0963">Cytoplasm</keyword>
<dbReference type="PANTHER" id="PTHR21551:SF0">
    <property type="entry name" value="PROTEIN ASSOCIATED WITH TOPO II RELATED-1, ISOFORM A"/>
    <property type="match status" value="1"/>
</dbReference>
<dbReference type="OrthoDB" id="74835at2759"/>
<comment type="similarity">
    <text evidence="3">Belongs to the PAT1 family.</text>
</comment>
<keyword evidence="6" id="KW-0539">Nucleus</keyword>
<accession>A0A6A6VML0</accession>
<feature type="region of interest" description="Disordered" evidence="7">
    <location>
        <begin position="146"/>
        <end position="168"/>
    </location>
</feature>
<feature type="region of interest" description="Disordered" evidence="7">
    <location>
        <begin position="1"/>
        <end position="38"/>
    </location>
</feature>
<evidence type="ECO:0000259" key="8">
    <source>
        <dbReference type="Pfam" id="PF09770"/>
    </source>
</evidence>
<feature type="compositionally biased region" description="Polar residues" evidence="7">
    <location>
        <begin position="317"/>
        <end position="326"/>
    </location>
</feature>
<protein>
    <recommendedName>
        <fullName evidence="8">mRNA decay factor PAT1 domain-containing protein</fullName>
    </recommendedName>
</protein>
<evidence type="ECO:0000256" key="7">
    <source>
        <dbReference type="SAM" id="MobiDB-lite"/>
    </source>
</evidence>
<reference evidence="9" key="1">
    <citation type="journal article" date="2020" name="Stud. Mycol.">
        <title>101 Dothideomycetes genomes: a test case for predicting lifestyles and emergence of pathogens.</title>
        <authorList>
            <person name="Haridas S."/>
            <person name="Albert R."/>
            <person name="Binder M."/>
            <person name="Bloem J."/>
            <person name="Labutti K."/>
            <person name="Salamov A."/>
            <person name="Andreopoulos B."/>
            <person name="Baker S."/>
            <person name="Barry K."/>
            <person name="Bills G."/>
            <person name="Bluhm B."/>
            <person name="Cannon C."/>
            <person name="Castanera R."/>
            <person name="Culley D."/>
            <person name="Daum C."/>
            <person name="Ezra D."/>
            <person name="Gonzalez J."/>
            <person name="Henrissat B."/>
            <person name="Kuo A."/>
            <person name="Liang C."/>
            <person name="Lipzen A."/>
            <person name="Lutzoni F."/>
            <person name="Magnuson J."/>
            <person name="Mondo S."/>
            <person name="Nolan M."/>
            <person name="Ohm R."/>
            <person name="Pangilinan J."/>
            <person name="Park H.-J."/>
            <person name="Ramirez L."/>
            <person name="Alfaro M."/>
            <person name="Sun H."/>
            <person name="Tritt A."/>
            <person name="Yoshinaga Y."/>
            <person name="Zwiers L.-H."/>
            <person name="Turgeon B."/>
            <person name="Goodwin S."/>
            <person name="Spatafora J."/>
            <person name="Crous P."/>
            <person name="Grigoriev I."/>
        </authorList>
    </citation>
    <scope>NUCLEOTIDE SEQUENCE</scope>
    <source>
        <strain evidence="9">CBS 119925</strain>
    </source>
</reference>
<feature type="region of interest" description="Disordered" evidence="7">
    <location>
        <begin position="107"/>
        <end position="128"/>
    </location>
</feature>
<keyword evidence="5" id="KW-0694">RNA-binding</keyword>
<feature type="compositionally biased region" description="Polar residues" evidence="7">
    <location>
        <begin position="228"/>
        <end position="240"/>
    </location>
</feature>
<dbReference type="GO" id="GO:0000290">
    <property type="term" value="P:deadenylation-dependent decapping of nuclear-transcribed mRNA"/>
    <property type="evidence" value="ECO:0007669"/>
    <property type="project" value="InterPro"/>
</dbReference>
<keyword evidence="10" id="KW-1185">Reference proteome</keyword>
<feature type="region of interest" description="Disordered" evidence="7">
    <location>
        <begin position="181"/>
        <end position="338"/>
    </location>
</feature>
<feature type="compositionally biased region" description="Low complexity" evidence="7">
    <location>
        <begin position="154"/>
        <end position="168"/>
    </location>
</feature>
<organism evidence="9 10">
    <name type="scientific">Sporormia fimetaria CBS 119925</name>
    <dbReference type="NCBI Taxonomy" id="1340428"/>
    <lineage>
        <taxon>Eukaryota</taxon>
        <taxon>Fungi</taxon>
        <taxon>Dikarya</taxon>
        <taxon>Ascomycota</taxon>
        <taxon>Pezizomycotina</taxon>
        <taxon>Dothideomycetes</taxon>
        <taxon>Pleosporomycetidae</taxon>
        <taxon>Pleosporales</taxon>
        <taxon>Sporormiaceae</taxon>
        <taxon>Sporormia</taxon>
    </lineage>
</organism>
<dbReference type="Proteomes" id="UP000799440">
    <property type="component" value="Unassembled WGS sequence"/>
</dbReference>
<dbReference type="EMBL" id="MU006564">
    <property type="protein sequence ID" value="KAF2750387.1"/>
    <property type="molecule type" value="Genomic_DNA"/>
</dbReference>
<evidence type="ECO:0000313" key="10">
    <source>
        <dbReference type="Proteomes" id="UP000799440"/>
    </source>
</evidence>
<evidence type="ECO:0000313" key="9">
    <source>
        <dbReference type="EMBL" id="KAF2750387.1"/>
    </source>
</evidence>
<gene>
    <name evidence="9" type="ORF">M011DRAFT_396961</name>
</gene>
<evidence type="ECO:0000256" key="4">
    <source>
        <dbReference type="ARBA" id="ARBA00022490"/>
    </source>
</evidence>
<feature type="domain" description="mRNA decay factor PAT1" evidence="8">
    <location>
        <begin position="1"/>
        <end position="833"/>
    </location>
</feature>